<dbReference type="InterPro" id="IPR045864">
    <property type="entry name" value="aa-tRNA-synth_II/BPL/LPL"/>
</dbReference>
<keyword evidence="15" id="KW-1185">Reference proteome</keyword>
<dbReference type="Gene3D" id="3.30.54.20">
    <property type="match status" value="1"/>
</dbReference>
<dbReference type="PANTHER" id="PTHR11451">
    <property type="entry name" value="THREONINE-TRNA LIGASE"/>
    <property type="match status" value="1"/>
</dbReference>
<dbReference type="SMART" id="SM00863">
    <property type="entry name" value="tRNA_SAD"/>
    <property type="match status" value="1"/>
</dbReference>
<feature type="compositionally biased region" description="Low complexity" evidence="12">
    <location>
        <begin position="69"/>
        <end position="85"/>
    </location>
</feature>
<keyword evidence="5" id="KW-0547">Nucleotide-binding</keyword>
<dbReference type="InterPro" id="IPR002314">
    <property type="entry name" value="aa-tRNA-synt_IIb"/>
</dbReference>
<evidence type="ECO:0000256" key="12">
    <source>
        <dbReference type="SAM" id="MobiDB-lite"/>
    </source>
</evidence>
<keyword evidence="3" id="KW-0436">Ligase</keyword>
<dbReference type="InterPro" id="IPR018163">
    <property type="entry name" value="Thr/Ala-tRNA-synth_IIc_edit"/>
</dbReference>
<evidence type="ECO:0000256" key="5">
    <source>
        <dbReference type="ARBA" id="ARBA00022741"/>
    </source>
</evidence>
<dbReference type="InterPro" id="IPR002320">
    <property type="entry name" value="Thr-tRNA-ligase_IIa"/>
</dbReference>
<gene>
    <name evidence="14" type="ORF">OLC1_LOCUS2368</name>
</gene>
<feature type="domain" description="Threonyl/alanyl tRNA synthetase SAD" evidence="13">
    <location>
        <begin position="214"/>
        <end position="266"/>
    </location>
</feature>
<dbReference type="GO" id="GO:0006435">
    <property type="term" value="P:threonyl-tRNA aminoacylation"/>
    <property type="evidence" value="ECO:0007669"/>
    <property type="project" value="InterPro"/>
</dbReference>
<dbReference type="InterPro" id="IPR006693">
    <property type="entry name" value="AB_hydrolase_lipase"/>
</dbReference>
<dbReference type="SUPFAM" id="SSF55186">
    <property type="entry name" value="ThrRS/AlaRS common domain"/>
    <property type="match status" value="1"/>
</dbReference>
<dbReference type="Pfam" id="PF00587">
    <property type="entry name" value="tRNA-synt_2b"/>
    <property type="match status" value="1"/>
</dbReference>
<keyword evidence="9" id="KW-0030">Aminoacyl-tRNA synthetase</keyword>
<dbReference type="SUPFAM" id="SSF52954">
    <property type="entry name" value="Class II aaRS ABD-related"/>
    <property type="match status" value="1"/>
</dbReference>
<evidence type="ECO:0000256" key="9">
    <source>
        <dbReference type="ARBA" id="ARBA00023146"/>
    </source>
</evidence>
<dbReference type="InterPro" id="IPR029058">
    <property type="entry name" value="AB_hydrolase_fold"/>
</dbReference>
<dbReference type="Gene3D" id="3.30.930.10">
    <property type="entry name" value="Bira Bifunctional Protein, Domain 2"/>
    <property type="match status" value="1"/>
</dbReference>
<keyword evidence="6" id="KW-0862">Zinc</keyword>
<dbReference type="FunFam" id="3.30.930.10:FF:000002">
    <property type="entry name" value="Threonine--tRNA ligase"/>
    <property type="match status" value="1"/>
</dbReference>
<proteinExistence type="inferred from homology"/>
<evidence type="ECO:0000256" key="3">
    <source>
        <dbReference type="ARBA" id="ARBA00022598"/>
    </source>
</evidence>
<dbReference type="GO" id="GO:0004829">
    <property type="term" value="F:threonine-tRNA ligase activity"/>
    <property type="evidence" value="ECO:0007669"/>
    <property type="project" value="UniProtKB-EC"/>
</dbReference>
<dbReference type="Pfam" id="PF07973">
    <property type="entry name" value="tRNA_SAD"/>
    <property type="match status" value="1"/>
</dbReference>
<dbReference type="InterPro" id="IPR012947">
    <property type="entry name" value="tRNA_SAD"/>
</dbReference>
<comment type="catalytic activity">
    <reaction evidence="11">
        <text>tRNA(Thr) + L-threonine + ATP = L-threonyl-tRNA(Thr) + AMP + diphosphate + H(+)</text>
        <dbReference type="Rhea" id="RHEA:24624"/>
        <dbReference type="Rhea" id="RHEA-COMP:9670"/>
        <dbReference type="Rhea" id="RHEA-COMP:9704"/>
        <dbReference type="ChEBI" id="CHEBI:15378"/>
        <dbReference type="ChEBI" id="CHEBI:30616"/>
        <dbReference type="ChEBI" id="CHEBI:33019"/>
        <dbReference type="ChEBI" id="CHEBI:57926"/>
        <dbReference type="ChEBI" id="CHEBI:78442"/>
        <dbReference type="ChEBI" id="CHEBI:78534"/>
        <dbReference type="ChEBI" id="CHEBI:456215"/>
        <dbReference type="EC" id="6.1.1.3"/>
    </reaction>
</comment>
<name>A0AAV1C3B1_OLDCO</name>
<evidence type="ECO:0000313" key="15">
    <source>
        <dbReference type="Proteomes" id="UP001161247"/>
    </source>
</evidence>
<evidence type="ECO:0000256" key="4">
    <source>
        <dbReference type="ARBA" id="ARBA00022723"/>
    </source>
</evidence>
<feature type="region of interest" description="Disordered" evidence="12">
    <location>
        <begin position="69"/>
        <end position="106"/>
    </location>
</feature>
<comment type="similarity">
    <text evidence="1">Belongs to the class-II aminoacyl-tRNA synthetase family.</text>
</comment>
<dbReference type="Pfam" id="PF04083">
    <property type="entry name" value="Abhydro_lipase"/>
    <property type="match status" value="1"/>
</dbReference>
<dbReference type="Pfam" id="PF03129">
    <property type="entry name" value="HGTP_anticodon"/>
    <property type="match status" value="1"/>
</dbReference>
<evidence type="ECO:0000256" key="2">
    <source>
        <dbReference type="ARBA" id="ARBA00013163"/>
    </source>
</evidence>
<evidence type="ECO:0000313" key="14">
    <source>
        <dbReference type="EMBL" id="CAI9090139.1"/>
    </source>
</evidence>
<dbReference type="SUPFAM" id="SSF53474">
    <property type="entry name" value="alpha/beta-Hydrolases"/>
    <property type="match status" value="1"/>
</dbReference>
<dbReference type="PANTHER" id="PTHR11451:SF44">
    <property type="entry name" value="THREONINE--TRNA LIGASE, CHLOROPLASTIC_MITOCHONDRIAL 2"/>
    <property type="match status" value="1"/>
</dbReference>
<dbReference type="EC" id="6.1.1.3" evidence="2"/>
<evidence type="ECO:0000256" key="11">
    <source>
        <dbReference type="ARBA" id="ARBA00049515"/>
    </source>
</evidence>
<evidence type="ECO:0000256" key="1">
    <source>
        <dbReference type="ARBA" id="ARBA00008226"/>
    </source>
</evidence>
<dbReference type="InterPro" id="IPR036621">
    <property type="entry name" value="Anticodon-bd_dom_sf"/>
</dbReference>
<dbReference type="FunFam" id="3.30.980.10:FF:000005">
    <property type="entry name" value="Threonyl-tRNA synthetase, mitochondrial"/>
    <property type="match status" value="1"/>
</dbReference>
<sequence>MAVSAHRMALSLLSSSVLTSRRYHPFPLFSSSFFHQNRQQFTHSAVWNRCWRSANGVYRSKRIGFSMPSSAVATDSSGSSLSTLSAKEEEEEVVEEGVSSESKVRLPTNESSEKLLRIRHTCAHVMAMAVQKLYPDAKVTIGPWIENGFYYDFDMEPLTDKDLKKIKKEMDRIIRQNLPLVREEVSRDEAQKRILAANEPYKIEILESIKEEPITIYHIGGEWWDLCAGPHVETTGNISSKAVQLESVAGAYWRGDTNRPMLQRIYGTAWENEEQLKAYIHFKEEAKRRDHRRLGQDLDLFSIQDDAGGGLVFWHPNGATVRHVMEDAWRKIHLERGYDLLYTPHVAKAELWKISGHLDFYKENMYDQMDIEDELYQLRPMNCPYHILVYKTRLHSYRDFPMRFAELGTVYRYELSGSLHGLFRVRGFTQDDGHIFCLEHQIKDEIRGVLDLTEEVLLQFGFDKYEVNLSTRPEKSVGDANIWTKATTALKDALDDKGWGYEIDEGGGAFYGPKIDIKIEDALGRKWQCSTIQVDFNLPQRFDITYVDSDQERKRPILIHRAVLGSLERFFGVLIEHYAGDFPLWLSPKQARILPVTDAQLGYCDEVLRRLKENGVRAEICSGERLPKLIRTAEKQKIPLMAVVGQKEAETGTVTDKMAEKIGLIVMLWLSSAVGASQIQLFQQNDSSFSSSFSLIVEGGICAYVVQPLGYACEEHQVTTDDGYILSLQRIPQGRTNKSPNTIPVLLQHGLLMDAVSWMLNSPDESLAFILADNGFDVWLANTRGTNYSRGHTSLHPNDSGDYWDWSWDELVGYDLPALVDYVHDQTGNKLHYVGHSLGTLIALAAFSEGKLQNDIRSAALLSPIAYLANMSSPLAKTAADAFVAEDLYWLGIKEFDPLGKAAAKLIGDICSQTSSNCSDLMTSFTGPNCCVNSSKTSDFLEHEPQPTATKNMVHLAQMIREGNIAMYDYGNSDENNKHYGQPIPPVYNMANIPSDLPLFLGYGGQDYLSDVNDVETLLNVLKDHHDASKLVVQYIQNYAHADFIFGENAKKVVYAPMMAFFWSY</sequence>
<dbReference type="PRINTS" id="PR01047">
    <property type="entry name" value="TRNASYNTHTHR"/>
</dbReference>
<keyword evidence="4" id="KW-0479">Metal-binding</keyword>
<dbReference type="NCBIfam" id="TIGR00418">
    <property type="entry name" value="thrS"/>
    <property type="match status" value="1"/>
</dbReference>
<dbReference type="GO" id="GO:0005524">
    <property type="term" value="F:ATP binding"/>
    <property type="evidence" value="ECO:0007669"/>
    <property type="project" value="UniProtKB-KW"/>
</dbReference>
<dbReference type="GO" id="GO:0006629">
    <property type="term" value="P:lipid metabolic process"/>
    <property type="evidence" value="ECO:0007669"/>
    <property type="project" value="InterPro"/>
</dbReference>
<keyword evidence="7" id="KW-0067">ATP-binding</keyword>
<evidence type="ECO:0000256" key="7">
    <source>
        <dbReference type="ARBA" id="ARBA00022840"/>
    </source>
</evidence>
<dbReference type="HAMAP" id="MF_00184">
    <property type="entry name" value="Thr_tRNA_synth"/>
    <property type="match status" value="1"/>
</dbReference>
<dbReference type="Gene3D" id="3.40.50.800">
    <property type="entry name" value="Anticodon-binding domain"/>
    <property type="match status" value="1"/>
</dbReference>
<protein>
    <recommendedName>
        <fullName evidence="2">threonine--tRNA ligase</fullName>
        <ecNumber evidence="2">6.1.1.3</ecNumber>
    </recommendedName>
    <alternativeName>
        <fullName evidence="10">Threonyl-tRNA synthetase</fullName>
    </alternativeName>
</protein>
<organism evidence="14 15">
    <name type="scientific">Oldenlandia corymbosa var. corymbosa</name>
    <dbReference type="NCBI Taxonomy" id="529605"/>
    <lineage>
        <taxon>Eukaryota</taxon>
        <taxon>Viridiplantae</taxon>
        <taxon>Streptophyta</taxon>
        <taxon>Embryophyta</taxon>
        <taxon>Tracheophyta</taxon>
        <taxon>Spermatophyta</taxon>
        <taxon>Magnoliopsida</taxon>
        <taxon>eudicotyledons</taxon>
        <taxon>Gunneridae</taxon>
        <taxon>Pentapetalae</taxon>
        <taxon>asterids</taxon>
        <taxon>lamiids</taxon>
        <taxon>Gentianales</taxon>
        <taxon>Rubiaceae</taxon>
        <taxon>Rubioideae</taxon>
        <taxon>Spermacoceae</taxon>
        <taxon>Hedyotis-Oldenlandia complex</taxon>
        <taxon>Oldenlandia</taxon>
    </lineage>
</organism>
<dbReference type="InterPro" id="IPR047246">
    <property type="entry name" value="ThrRS_anticodon"/>
</dbReference>
<dbReference type="CDD" id="cd00860">
    <property type="entry name" value="ThrRS_anticodon"/>
    <property type="match status" value="1"/>
</dbReference>
<dbReference type="Gene3D" id="3.30.980.10">
    <property type="entry name" value="Threonyl-trna Synthetase, Chain A, domain 2"/>
    <property type="match status" value="1"/>
</dbReference>
<dbReference type="InterPro" id="IPR004154">
    <property type="entry name" value="Anticodon-bd"/>
</dbReference>
<reference evidence="14" key="1">
    <citation type="submission" date="2023-03" db="EMBL/GenBank/DDBJ databases">
        <authorList>
            <person name="Julca I."/>
        </authorList>
    </citation>
    <scope>NUCLEOTIDE SEQUENCE</scope>
</reference>
<evidence type="ECO:0000256" key="6">
    <source>
        <dbReference type="ARBA" id="ARBA00022833"/>
    </source>
</evidence>
<dbReference type="EMBL" id="OX459118">
    <property type="protein sequence ID" value="CAI9090139.1"/>
    <property type="molecule type" value="Genomic_DNA"/>
</dbReference>
<dbReference type="GO" id="GO:0046872">
    <property type="term" value="F:metal ion binding"/>
    <property type="evidence" value="ECO:0007669"/>
    <property type="project" value="UniProtKB-KW"/>
</dbReference>
<dbReference type="CDD" id="cd00771">
    <property type="entry name" value="ThrRS_core"/>
    <property type="match status" value="1"/>
</dbReference>
<evidence type="ECO:0000256" key="8">
    <source>
        <dbReference type="ARBA" id="ARBA00022917"/>
    </source>
</evidence>
<dbReference type="Proteomes" id="UP001161247">
    <property type="component" value="Chromosome 1"/>
</dbReference>
<evidence type="ECO:0000259" key="13">
    <source>
        <dbReference type="SMART" id="SM00863"/>
    </source>
</evidence>
<accession>A0AAV1C3B1</accession>
<dbReference type="FunFam" id="3.30.54.20:FF:000002">
    <property type="entry name" value="Threonine--tRNA ligase"/>
    <property type="match status" value="1"/>
</dbReference>
<dbReference type="InterPro" id="IPR033728">
    <property type="entry name" value="ThrRS_core"/>
</dbReference>
<dbReference type="FunFam" id="3.40.50.1820:FF:000126">
    <property type="entry name" value="Lipase"/>
    <property type="match status" value="1"/>
</dbReference>
<keyword evidence="8" id="KW-0648">Protein biosynthesis</keyword>
<dbReference type="GO" id="GO:0009570">
    <property type="term" value="C:chloroplast stroma"/>
    <property type="evidence" value="ECO:0007669"/>
    <property type="project" value="TreeGrafter"/>
</dbReference>
<dbReference type="SUPFAM" id="SSF55681">
    <property type="entry name" value="Class II aaRS and biotin synthetases"/>
    <property type="match status" value="1"/>
</dbReference>
<dbReference type="Gene3D" id="3.40.50.1820">
    <property type="entry name" value="alpha/beta hydrolase"/>
    <property type="match status" value="1"/>
</dbReference>
<dbReference type="AlphaFoldDB" id="A0AAV1C3B1"/>
<evidence type="ECO:0000256" key="10">
    <source>
        <dbReference type="ARBA" id="ARBA00031900"/>
    </source>
</evidence>